<reference evidence="2" key="1">
    <citation type="submission" date="2021-01" db="EMBL/GenBank/DDBJ databases">
        <authorList>
            <consortium name="Genoscope - CEA"/>
            <person name="William W."/>
        </authorList>
    </citation>
    <scope>NUCLEOTIDE SEQUENCE</scope>
</reference>
<accession>A0A8S1K935</accession>
<dbReference type="EMBL" id="CAJJDM010000014">
    <property type="protein sequence ID" value="CAD8051267.1"/>
    <property type="molecule type" value="Genomic_DNA"/>
</dbReference>
<organism evidence="2 3">
    <name type="scientific">Paramecium primaurelia</name>
    <dbReference type="NCBI Taxonomy" id="5886"/>
    <lineage>
        <taxon>Eukaryota</taxon>
        <taxon>Sar</taxon>
        <taxon>Alveolata</taxon>
        <taxon>Ciliophora</taxon>
        <taxon>Intramacronucleata</taxon>
        <taxon>Oligohymenophorea</taxon>
        <taxon>Peniculida</taxon>
        <taxon>Parameciidae</taxon>
        <taxon>Paramecium</taxon>
    </lineage>
</organism>
<dbReference type="AlphaFoldDB" id="A0A8S1K935"/>
<gene>
    <name evidence="2" type="ORF">PPRIM_AZ9-3.1.T0180011</name>
</gene>
<feature type="coiled-coil region" evidence="1">
    <location>
        <begin position="117"/>
        <end position="230"/>
    </location>
</feature>
<sequence>MSVNENCQDFNTMDEQHKQQMMQLETMGMMCKYQMIFTKMDAALLKIASILKQKQNNDKSYALFQIKDRSVGQKQLLMVNALSIAQRMKLKLNGLFNFCEKHSQENQFVAFHKILILSKAKNQEQRLKEENEKQKKEFLFKLNQKDEDIDRQRKKNEELEGILYQQKQRESDCTIKLQQKMKLIQRYESDLLELKRQPSSTKNSNQENRLKELENNNAILSLQIQQNSQSLINFVKEMNELLDSHSFILNEKNISSFRAKYK</sequence>
<dbReference type="Proteomes" id="UP000688137">
    <property type="component" value="Unassembled WGS sequence"/>
</dbReference>
<dbReference type="OMA" id="NDNGQEC"/>
<proteinExistence type="predicted"/>
<evidence type="ECO:0000313" key="3">
    <source>
        <dbReference type="Proteomes" id="UP000688137"/>
    </source>
</evidence>
<evidence type="ECO:0000313" key="2">
    <source>
        <dbReference type="EMBL" id="CAD8051267.1"/>
    </source>
</evidence>
<comment type="caution">
    <text evidence="2">The sequence shown here is derived from an EMBL/GenBank/DDBJ whole genome shotgun (WGS) entry which is preliminary data.</text>
</comment>
<protein>
    <submittedName>
        <fullName evidence="2">Uncharacterized protein</fullName>
    </submittedName>
</protein>
<evidence type="ECO:0000256" key="1">
    <source>
        <dbReference type="SAM" id="Coils"/>
    </source>
</evidence>
<keyword evidence="1" id="KW-0175">Coiled coil</keyword>
<keyword evidence="3" id="KW-1185">Reference proteome</keyword>
<name>A0A8S1K935_PARPR</name>